<keyword evidence="3" id="KW-1185">Reference proteome</keyword>
<dbReference type="AlphaFoldDB" id="J3M149"/>
<feature type="region of interest" description="Disordered" evidence="1">
    <location>
        <begin position="360"/>
        <end position="383"/>
    </location>
</feature>
<name>J3M149_ORYBR</name>
<dbReference type="EnsemblPlants" id="OB04G31240.1">
    <property type="protein sequence ID" value="OB04G31240.1"/>
    <property type="gene ID" value="OB04G31240"/>
</dbReference>
<dbReference type="OMA" id="THVVICK"/>
<evidence type="ECO:0000256" key="1">
    <source>
        <dbReference type="SAM" id="MobiDB-lite"/>
    </source>
</evidence>
<organism evidence="2">
    <name type="scientific">Oryza brachyantha</name>
    <name type="common">malo sina</name>
    <dbReference type="NCBI Taxonomy" id="4533"/>
    <lineage>
        <taxon>Eukaryota</taxon>
        <taxon>Viridiplantae</taxon>
        <taxon>Streptophyta</taxon>
        <taxon>Embryophyta</taxon>
        <taxon>Tracheophyta</taxon>
        <taxon>Spermatophyta</taxon>
        <taxon>Magnoliopsida</taxon>
        <taxon>Liliopsida</taxon>
        <taxon>Poales</taxon>
        <taxon>Poaceae</taxon>
        <taxon>BOP clade</taxon>
        <taxon>Oryzoideae</taxon>
        <taxon>Oryzeae</taxon>
        <taxon>Oryzinae</taxon>
        <taxon>Oryza</taxon>
    </lineage>
</organism>
<dbReference type="HOGENOM" id="CLU_875468_0_0_1"/>
<accession>J3M149</accession>
<dbReference type="Proteomes" id="UP000006038">
    <property type="component" value="Chromosome 4"/>
</dbReference>
<dbReference type="Gramene" id="OB04G31240.1">
    <property type="protein sequence ID" value="OB04G31240.1"/>
    <property type="gene ID" value="OB04G31240"/>
</dbReference>
<evidence type="ECO:0000313" key="3">
    <source>
        <dbReference type="Proteomes" id="UP000006038"/>
    </source>
</evidence>
<proteinExistence type="predicted"/>
<reference evidence="2" key="1">
    <citation type="journal article" date="2013" name="Nat. Commun.">
        <title>Whole-genome sequencing of Oryza brachyantha reveals mechanisms underlying Oryza genome evolution.</title>
        <authorList>
            <person name="Chen J."/>
            <person name="Huang Q."/>
            <person name="Gao D."/>
            <person name="Wang J."/>
            <person name="Lang Y."/>
            <person name="Liu T."/>
            <person name="Li B."/>
            <person name="Bai Z."/>
            <person name="Luis Goicoechea J."/>
            <person name="Liang C."/>
            <person name="Chen C."/>
            <person name="Zhang W."/>
            <person name="Sun S."/>
            <person name="Liao Y."/>
            <person name="Zhang X."/>
            <person name="Yang L."/>
            <person name="Song C."/>
            <person name="Wang M."/>
            <person name="Shi J."/>
            <person name="Liu G."/>
            <person name="Liu J."/>
            <person name="Zhou H."/>
            <person name="Zhou W."/>
            <person name="Yu Q."/>
            <person name="An N."/>
            <person name="Chen Y."/>
            <person name="Cai Q."/>
            <person name="Wang B."/>
            <person name="Liu B."/>
            <person name="Min J."/>
            <person name="Huang Y."/>
            <person name="Wu H."/>
            <person name="Li Z."/>
            <person name="Zhang Y."/>
            <person name="Yin Y."/>
            <person name="Song W."/>
            <person name="Jiang J."/>
            <person name="Jackson S.A."/>
            <person name="Wing R.A."/>
            <person name="Wang J."/>
            <person name="Chen M."/>
        </authorList>
    </citation>
    <scope>NUCLEOTIDE SEQUENCE [LARGE SCALE GENOMIC DNA]</scope>
    <source>
        <strain evidence="2">cv. IRGC 101232</strain>
    </source>
</reference>
<protein>
    <submittedName>
        <fullName evidence="2">Uncharacterized protein</fullName>
    </submittedName>
</protein>
<sequence length="383" mass="41643">METNPVHFVHFSHARRINHLIIYILLQPALLGETIREPLVIGAVVVDHVLVLRFPQLLLLPHVVQPPAEPVAGGGGGRWALAAHPGVRARHAAVGGEVPEVGHERRLRPVGLDAAALRRPVVGVPQAAEQPHRLVDRERHAGVQVVLELPDRHVVNQDPDEIDSSIQPYTFDIDSTLTHVVICKCSLQDLVWVPDDGVGVEILGRVEPEPVLHLPAAFAIGEDIGVQGVRLPGDVAQELEVDLVVGVPILLGYQLHQTPHIYHQARQKMHYAWSHAACQCDSVDPVCGCCFMVTYVYRGDGAGGVVGDELDVHVDPCEEVGGLGPERRPHLSVQRQRDGLAAMAVAEQLRLAKQDLELVRHQGAAGHRRGGGGEQQRKSRQAG</sequence>
<reference evidence="2" key="2">
    <citation type="submission" date="2013-04" db="UniProtKB">
        <authorList>
            <consortium name="EnsemblPlants"/>
        </authorList>
    </citation>
    <scope>IDENTIFICATION</scope>
</reference>
<evidence type="ECO:0000313" key="2">
    <source>
        <dbReference type="EnsemblPlants" id="OB04G31240.1"/>
    </source>
</evidence>